<protein>
    <submittedName>
        <fullName evidence="1">Uncharacterized protein</fullName>
    </submittedName>
</protein>
<feature type="non-terminal residue" evidence="1">
    <location>
        <position position="1"/>
    </location>
</feature>
<comment type="caution">
    <text evidence="1">The sequence shown here is derived from an EMBL/GenBank/DDBJ whole genome shotgun (WGS) entry which is preliminary data.</text>
</comment>
<sequence length="71" mass="7683">CSPAGAPSGVIPNGTTWLGEDGRIWKANGSVIKVPAASGGGANRPDLFFHRADEPHRDFRETDLQYLRYKG</sequence>
<name>X0XFA2_9ZZZZ</name>
<evidence type="ECO:0000313" key="1">
    <source>
        <dbReference type="EMBL" id="GAG41795.1"/>
    </source>
</evidence>
<gene>
    <name evidence="1" type="ORF">S01H1_64468</name>
</gene>
<dbReference type="AlphaFoldDB" id="X0XFA2"/>
<accession>X0XFA2</accession>
<organism evidence="1">
    <name type="scientific">marine sediment metagenome</name>
    <dbReference type="NCBI Taxonomy" id="412755"/>
    <lineage>
        <taxon>unclassified sequences</taxon>
        <taxon>metagenomes</taxon>
        <taxon>ecological metagenomes</taxon>
    </lineage>
</organism>
<reference evidence="1" key="1">
    <citation type="journal article" date="2014" name="Front. Microbiol.">
        <title>High frequency of phylogenetically diverse reductive dehalogenase-homologous genes in deep subseafloor sedimentary metagenomes.</title>
        <authorList>
            <person name="Kawai M."/>
            <person name="Futagami T."/>
            <person name="Toyoda A."/>
            <person name="Takaki Y."/>
            <person name="Nishi S."/>
            <person name="Hori S."/>
            <person name="Arai W."/>
            <person name="Tsubouchi T."/>
            <person name="Morono Y."/>
            <person name="Uchiyama I."/>
            <person name="Ito T."/>
            <person name="Fujiyama A."/>
            <person name="Inagaki F."/>
            <person name="Takami H."/>
        </authorList>
    </citation>
    <scope>NUCLEOTIDE SEQUENCE</scope>
    <source>
        <strain evidence="1">Expedition CK06-06</strain>
    </source>
</reference>
<dbReference type="EMBL" id="BARS01042496">
    <property type="protein sequence ID" value="GAG41795.1"/>
    <property type="molecule type" value="Genomic_DNA"/>
</dbReference>
<proteinExistence type="predicted"/>